<dbReference type="InterPro" id="IPR025997">
    <property type="entry name" value="SBP_2_dom"/>
</dbReference>
<dbReference type="GO" id="GO:0030288">
    <property type="term" value="C:outer membrane-bounded periplasmic space"/>
    <property type="evidence" value="ECO:0007669"/>
    <property type="project" value="TreeGrafter"/>
</dbReference>
<evidence type="ECO:0000259" key="3">
    <source>
        <dbReference type="Pfam" id="PF13407"/>
    </source>
</evidence>
<dbReference type="EMBL" id="CP028137">
    <property type="protein sequence ID" value="AZZ51715.1"/>
    <property type="molecule type" value="Genomic_DNA"/>
</dbReference>
<dbReference type="Proteomes" id="UP000285317">
    <property type="component" value="Chromosome"/>
</dbReference>
<evidence type="ECO:0000313" key="4">
    <source>
        <dbReference type="EMBL" id="AZZ51715.1"/>
    </source>
</evidence>
<dbReference type="Pfam" id="PF13407">
    <property type="entry name" value="Peripla_BP_4"/>
    <property type="match status" value="1"/>
</dbReference>
<dbReference type="InterPro" id="IPR050555">
    <property type="entry name" value="Bact_Solute-Bind_Prot2"/>
</dbReference>
<name>A0A3T0SZJ2_9MICO</name>
<protein>
    <recommendedName>
        <fullName evidence="3">Periplasmic binding protein domain-containing protein</fullName>
    </recommendedName>
</protein>
<evidence type="ECO:0000256" key="1">
    <source>
        <dbReference type="ARBA" id="ARBA00004196"/>
    </source>
</evidence>
<gene>
    <name evidence="4" type="ORF">C1I64_06420</name>
</gene>
<comment type="similarity">
    <text evidence="2">Belongs to the bacterial solute-binding protein 2 family.</text>
</comment>
<dbReference type="AlphaFoldDB" id="A0A3T0SZJ2"/>
<evidence type="ECO:0000313" key="5">
    <source>
        <dbReference type="Proteomes" id="UP000285317"/>
    </source>
</evidence>
<comment type="subcellular location">
    <subcellularLocation>
        <location evidence="1">Cell envelope</location>
    </subcellularLocation>
</comment>
<sequence length="354" mass="36754">MRTANPKGHDEVKLSKTTRITGALALTASAALLLTACTGGGAATTDSAGGLSDGLGSRAENRNAYFFTYYNPASDVFWAQIEKGATDAAQLGGLDLTSQTADGDPDKMVDLVNTAIATKPSLILMPFNEGEKWVQVACDAHEAGITVIAYNVPAPESASDCVTGFVGQDFREVGTIVGNALIDQVDLKAGDEVLFAAEEPDQNYAIQRGGGVQDALDEAGIDVQGEYLRTTGTDADALDAMTSWLTAHPNAKAVVPLGGTPHRNAVAAEDAAGVTIPIIGFDTSTQVVDGIKSGRILATADQQGYVQGYQSAMQGVLNLDFGLSPANINSGGLGLITKDNVDLLEAKDLQGIRY</sequence>
<proteinExistence type="inferred from homology"/>
<dbReference type="InterPro" id="IPR028082">
    <property type="entry name" value="Peripla_BP_I"/>
</dbReference>
<organism evidence="4 5">
    <name type="scientific">Rathayibacter festucae DSM 15932</name>
    <dbReference type="NCBI Taxonomy" id="1328866"/>
    <lineage>
        <taxon>Bacteria</taxon>
        <taxon>Bacillati</taxon>
        <taxon>Actinomycetota</taxon>
        <taxon>Actinomycetes</taxon>
        <taxon>Micrococcales</taxon>
        <taxon>Microbacteriaceae</taxon>
        <taxon>Rathayibacter</taxon>
    </lineage>
</organism>
<reference evidence="4 5" key="1">
    <citation type="submission" date="2018-03" db="EMBL/GenBank/DDBJ databases">
        <title>Bacteriophage NCPPB3778 and a type I-E CRISPR drive the evolution of the US Biological Select Agent, Rathayibacter toxicus.</title>
        <authorList>
            <person name="Davis E.W.II."/>
            <person name="Tabima J.F."/>
            <person name="Weisberg A.J."/>
            <person name="Dantas Lopes L."/>
            <person name="Wiseman M.S."/>
            <person name="Wiseman M.S."/>
            <person name="Pupko T."/>
            <person name="Belcher M.S."/>
            <person name="Sechler A.J."/>
            <person name="Tancos M.A."/>
            <person name="Schroeder B.K."/>
            <person name="Murray T.D."/>
            <person name="Luster D.G."/>
            <person name="Schneider W.L."/>
            <person name="Rogers E."/>
            <person name="Andreote F.D."/>
            <person name="Grunwald N.J."/>
            <person name="Putnam M.L."/>
            <person name="Chang J.H."/>
        </authorList>
    </citation>
    <scope>NUCLEOTIDE SEQUENCE [LARGE SCALE GENOMIC DNA]</scope>
    <source>
        <strain evidence="4 5">DSM 15932</strain>
    </source>
</reference>
<dbReference type="GO" id="GO:0030246">
    <property type="term" value="F:carbohydrate binding"/>
    <property type="evidence" value="ECO:0007669"/>
    <property type="project" value="TreeGrafter"/>
</dbReference>
<dbReference type="Gene3D" id="3.40.50.2300">
    <property type="match status" value="2"/>
</dbReference>
<accession>A0A3T0SZJ2</accession>
<dbReference type="KEGG" id="rfs:C1I64_06420"/>
<dbReference type="SUPFAM" id="SSF53822">
    <property type="entry name" value="Periplasmic binding protein-like I"/>
    <property type="match status" value="1"/>
</dbReference>
<feature type="domain" description="Periplasmic binding protein" evidence="3">
    <location>
        <begin position="70"/>
        <end position="316"/>
    </location>
</feature>
<evidence type="ECO:0000256" key="2">
    <source>
        <dbReference type="ARBA" id="ARBA00007639"/>
    </source>
</evidence>
<dbReference type="PANTHER" id="PTHR30036">
    <property type="entry name" value="D-XYLOSE-BINDING PERIPLASMIC PROTEIN"/>
    <property type="match status" value="1"/>
</dbReference>
<dbReference type="PANTHER" id="PTHR30036:SF7">
    <property type="entry name" value="ABC TRANSPORTER PERIPLASMIC-BINDING PROTEIN YPHF"/>
    <property type="match status" value="1"/>
</dbReference>